<accession>A0A447TK60</accession>
<dbReference type="EMBL" id="LR134182">
    <property type="protein sequence ID" value="VEB45263.1"/>
    <property type="molecule type" value="Genomic_DNA"/>
</dbReference>
<proteinExistence type="predicted"/>
<organism evidence="1 2">
    <name type="scientific">Chromobacterium violaceum</name>
    <dbReference type="NCBI Taxonomy" id="536"/>
    <lineage>
        <taxon>Bacteria</taxon>
        <taxon>Pseudomonadati</taxon>
        <taxon>Pseudomonadota</taxon>
        <taxon>Betaproteobacteria</taxon>
        <taxon>Neisseriales</taxon>
        <taxon>Chromobacteriaceae</taxon>
        <taxon>Chromobacterium</taxon>
    </lineage>
</organism>
<dbReference type="Proteomes" id="UP000275777">
    <property type="component" value="Chromosome"/>
</dbReference>
<dbReference type="AlphaFoldDB" id="A0A447TK60"/>
<name>A0A447TK60_CHRVL</name>
<reference evidence="1 2" key="1">
    <citation type="submission" date="2018-12" db="EMBL/GenBank/DDBJ databases">
        <authorList>
            <consortium name="Pathogen Informatics"/>
        </authorList>
    </citation>
    <scope>NUCLEOTIDE SEQUENCE [LARGE SCALE GENOMIC DNA]</scope>
    <source>
        <strain evidence="1 2">NCTC9695</strain>
    </source>
</reference>
<protein>
    <submittedName>
        <fullName evidence="1">Uncharacterized protein</fullName>
    </submittedName>
</protein>
<evidence type="ECO:0000313" key="2">
    <source>
        <dbReference type="Proteomes" id="UP000275777"/>
    </source>
</evidence>
<sequence>MPFLHAFLENSWPLLLQCLNEKQVREWYGAMLADLDEDGCAALRRWLDEMMPVAAANDE</sequence>
<evidence type="ECO:0000313" key="1">
    <source>
        <dbReference type="EMBL" id="VEB45263.1"/>
    </source>
</evidence>
<gene>
    <name evidence="1" type="ORF">NCTC9695_05773</name>
</gene>